<dbReference type="AlphaFoldDB" id="A0AAV4RN74"/>
<evidence type="ECO:0000313" key="3">
    <source>
        <dbReference type="Proteomes" id="UP001054945"/>
    </source>
</evidence>
<protein>
    <submittedName>
        <fullName evidence="2">Uncharacterized protein</fullName>
    </submittedName>
</protein>
<dbReference type="EMBL" id="BPLR01008101">
    <property type="protein sequence ID" value="GIY22074.1"/>
    <property type="molecule type" value="Genomic_DNA"/>
</dbReference>
<keyword evidence="1" id="KW-1133">Transmembrane helix</keyword>
<keyword evidence="1" id="KW-0812">Transmembrane</keyword>
<name>A0AAV4RN74_CAEEX</name>
<gene>
    <name evidence="2" type="ORF">CEXT_443351</name>
</gene>
<organism evidence="2 3">
    <name type="scientific">Caerostris extrusa</name>
    <name type="common">Bark spider</name>
    <name type="synonym">Caerostris bankana</name>
    <dbReference type="NCBI Taxonomy" id="172846"/>
    <lineage>
        <taxon>Eukaryota</taxon>
        <taxon>Metazoa</taxon>
        <taxon>Ecdysozoa</taxon>
        <taxon>Arthropoda</taxon>
        <taxon>Chelicerata</taxon>
        <taxon>Arachnida</taxon>
        <taxon>Araneae</taxon>
        <taxon>Araneomorphae</taxon>
        <taxon>Entelegynae</taxon>
        <taxon>Araneoidea</taxon>
        <taxon>Araneidae</taxon>
        <taxon>Caerostris</taxon>
    </lineage>
</organism>
<evidence type="ECO:0000256" key="1">
    <source>
        <dbReference type="SAM" id="Phobius"/>
    </source>
</evidence>
<sequence>MRSVFLSEWKKHMIRDPPSPLRATSSTRTQWVIIVWEVNLSCSYGHVWFACLLMFGILISTMFVSPFSFVVRFESWSLGKKKLEQAYCVHLSISVHGASKLL</sequence>
<keyword evidence="3" id="KW-1185">Reference proteome</keyword>
<comment type="caution">
    <text evidence="2">The sequence shown here is derived from an EMBL/GenBank/DDBJ whole genome shotgun (WGS) entry which is preliminary data.</text>
</comment>
<keyword evidence="1" id="KW-0472">Membrane</keyword>
<proteinExistence type="predicted"/>
<accession>A0AAV4RN74</accession>
<dbReference type="Proteomes" id="UP001054945">
    <property type="component" value="Unassembled WGS sequence"/>
</dbReference>
<evidence type="ECO:0000313" key="2">
    <source>
        <dbReference type="EMBL" id="GIY22074.1"/>
    </source>
</evidence>
<feature type="transmembrane region" description="Helical" evidence="1">
    <location>
        <begin position="47"/>
        <end position="71"/>
    </location>
</feature>
<reference evidence="2 3" key="1">
    <citation type="submission" date="2021-06" db="EMBL/GenBank/DDBJ databases">
        <title>Caerostris extrusa draft genome.</title>
        <authorList>
            <person name="Kono N."/>
            <person name="Arakawa K."/>
        </authorList>
    </citation>
    <scope>NUCLEOTIDE SEQUENCE [LARGE SCALE GENOMIC DNA]</scope>
</reference>